<dbReference type="NCBIfam" id="TIGR00254">
    <property type="entry name" value="GGDEF"/>
    <property type="match status" value="1"/>
</dbReference>
<dbReference type="Proteomes" id="UP000006695">
    <property type="component" value="Chromosome"/>
</dbReference>
<feature type="transmembrane region" description="Helical" evidence="4">
    <location>
        <begin position="39"/>
        <end position="58"/>
    </location>
</feature>
<organism evidence="6 7">
    <name type="scientific">Geotalea uraniireducens (strain Rf4)</name>
    <name type="common">Geobacter uraniireducens</name>
    <dbReference type="NCBI Taxonomy" id="351605"/>
    <lineage>
        <taxon>Bacteria</taxon>
        <taxon>Pseudomonadati</taxon>
        <taxon>Thermodesulfobacteriota</taxon>
        <taxon>Desulfuromonadia</taxon>
        <taxon>Geobacterales</taxon>
        <taxon>Geobacteraceae</taxon>
        <taxon>Geotalea</taxon>
    </lineage>
</organism>
<dbReference type="EMBL" id="CP000698">
    <property type="protein sequence ID" value="ABQ24946.1"/>
    <property type="molecule type" value="Genomic_DNA"/>
</dbReference>
<dbReference type="InterPro" id="IPR043128">
    <property type="entry name" value="Rev_trsase/Diguanyl_cyclase"/>
</dbReference>
<keyword evidence="4" id="KW-0472">Membrane</keyword>
<dbReference type="HOGENOM" id="CLU_054734_1_0_7"/>
<dbReference type="SMART" id="SM00267">
    <property type="entry name" value="GGDEF"/>
    <property type="match status" value="1"/>
</dbReference>
<dbReference type="KEGG" id="gur:Gura_0736"/>
<feature type="transmembrane region" description="Helical" evidence="4">
    <location>
        <begin position="12"/>
        <end position="33"/>
    </location>
</feature>
<feature type="transmembrane region" description="Helical" evidence="4">
    <location>
        <begin position="218"/>
        <end position="234"/>
    </location>
</feature>
<dbReference type="GO" id="GO:0043709">
    <property type="term" value="P:cell adhesion involved in single-species biofilm formation"/>
    <property type="evidence" value="ECO:0007669"/>
    <property type="project" value="TreeGrafter"/>
</dbReference>
<feature type="transmembrane region" description="Helical" evidence="4">
    <location>
        <begin position="196"/>
        <end position="212"/>
    </location>
</feature>
<keyword evidence="7" id="KW-1185">Reference proteome</keyword>
<evidence type="ECO:0000256" key="3">
    <source>
        <dbReference type="SAM" id="MobiDB-lite"/>
    </source>
</evidence>
<comment type="catalytic activity">
    <reaction evidence="2">
        <text>2 GTP = 3',3'-c-di-GMP + 2 diphosphate</text>
        <dbReference type="Rhea" id="RHEA:24898"/>
        <dbReference type="ChEBI" id="CHEBI:33019"/>
        <dbReference type="ChEBI" id="CHEBI:37565"/>
        <dbReference type="ChEBI" id="CHEBI:58805"/>
        <dbReference type="EC" id="2.7.7.65"/>
    </reaction>
</comment>
<dbReference type="OrthoDB" id="7323245at2"/>
<name>A5GBU3_GEOUR</name>
<evidence type="ECO:0000256" key="1">
    <source>
        <dbReference type="ARBA" id="ARBA00012528"/>
    </source>
</evidence>
<dbReference type="SUPFAM" id="SSF55073">
    <property type="entry name" value="Nucleotide cyclase"/>
    <property type="match status" value="1"/>
</dbReference>
<dbReference type="PANTHER" id="PTHR45138">
    <property type="entry name" value="REGULATORY COMPONENTS OF SENSORY TRANSDUCTION SYSTEM"/>
    <property type="match status" value="1"/>
</dbReference>
<dbReference type="InterPro" id="IPR050469">
    <property type="entry name" value="Diguanylate_Cyclase"/>
</dbReference>
<sequence length="412" mass="45622">MKVTVLKKLTIFALPAMLLVAAYLSLPHIAALSPAQRELALFSPYLVVVVGMSLSFAFGRGRVFFILLLQGIFYWSFRTYLQNGINGFAPQVVFQSLCLLLPLNITLFSFIRERGVMTVSGRMRFIFLALQAAMVAWIIRYQHDYSDLPLFLSAKFLHFPFISDLTLPQPALLLIVAGILLIFIRAFTRQSPIDSGLLGSLVAVAVACNWLASTDVPLVFISAAALILSVSVLQDSHNMAYRDDLTGLPSRRALNEQMLGVGRQYVIAMLDVDHFKSFNDSYGHDVGDQVLKMVAKKMAAVKGGGKAYRYGGEEFTILMPRKKMAEAIPFLEEVRKNIATYQLVLRGNDRPKEAKEGKKLRASERGDKSVSVTISIGVAESSDSLRSAEEVLKAADKALYRAKSKGRNQLSK</sequence>
<feature type="transmembrane region" description="Helical" evidence="4">
    <location>
        <begin position="93"/>
        <end position="111"/>
    </location>
</feature>
<reference evidence="6 7" key="1">
    <citation type="submission" date="2007-05" db="EMBL/GenBank/DDBJ databases">
        <title>Complete sequence of Geobacter uraniireducens Rf4.</title>
        <authorList>
            <consortium name="US DOE Joint Genome Institute"/>
            <person name="Copeland A."/>
            <person name="Lucas S."/>
            <person name="Lapidus A."/>
            <person name="Barry K."/>
            <person name="Detter J.C."/>
            <person name="Glavina del Rio T."/>
            <person name="Hammon N."/>
            <person name="Israni S."/>
            <person name="Dalin E."/>
            <person name="Tice H."/>
            <person name="Pitluck S."/>
            <person name="Chertkov O."/>
            <person name="Brettin T."/>
            <person name="Bruce D."/>
            <person name="Han C."/>
            <person name="Schmutz J."/>
            <person name="Larimer F."/>
            <person name="Land M."/>
            <person name="Hauser L."/>
            <person name="Kyrpides N."/>
            <person name="Mikhailova N."/>
            <person name="Shelobolina E."/>
            <person name="Aklujkar M."/>
            <person name="Lovley D."/>
            <person name="Richardson P."/>
        </authorList>
    </citation>
    <scope>NUCLEOTIDE SEQUENCE [LARGE SCALE GENOMIC DNA]</scope>
    <source>
        <strain evidence="6 7">Rf4</strain>
    </source>
</reference>
<dbReference type="GO" id="GO:0052621">
    <property type="term" value="F:diguanylate cyclase activity"/>
    <property type="evidence" value="ECO:0007669"/>
    <property type="project" value="UniProtKB-EC"/>
</dbReference>
<dbReference type="PANTHER" id="PTHR45138:SF9">
    <property type="entry name" value="DIGUANYLATE CYCLASE DGCM-RELATED"/>
    <property type="match status" value="1"/>
</dbReference>
<feature type="transmembrane region" description="Helical" evidence="4">
    <location>
        <begin position="123"/>
        <end position="141"/>
    </location>
</feature>
<dbReference type="AlphaFoldDB" id="A5GBU3"/>
<dbReference type="InterPro" id="IPR000160">
    <property type="entry name" value="GGDEF_dom"/>
</dbReference>
<feature type="transmembrane region" description="Helical" evidence="4">
    <location>
        <begin position="161"/>
        <end position="184"/>
    </location>
</feature>
<feature type="transmembrane region" description="Helical" evidence="4">
    <location>
        <begin position="63"/>
        <end position="81"/>
    </location>
</feature>
<dbReference type="GO" id="GO:0005886">
    <property type="term" value="C:plasma membrane"/>
    <property type="evidence" value="ECO:0007669"/>
    <property type="project" value="TreeGrafter"/>
</dbReference>
<accession>A5GBU3</accession>
<protein>
    <recommendedName>
        <fullName evidence="1">diguanylate cyclase</fullName>
        <ecNumber evidence="1">2.7.7.65</ecNumber>
    </recommendedName>
</protein>
<feature type="compositionally biased region" description="Basic and acidic residues" evidence="3">
    <location>
        <begin position="350"/>
        <end position="368"/>
    </location>
</feature>
<dbReference type="CDD" id="cd01949">
    <property type="entry name" value="GGDEF"/>
    <property type="match status" value="1"/>
</dbReference>
<feature type="region of interest" description="Disordered" evidence="3">
    <location>
        <begin position="350"/>
        <end position="369"/>
    </location>
</feature>
<gene>
    <name evidence="6" type="ordered locus">Gura_0736</name>
</gene>
<evidence type="ECO:0000313" key="6">
    <source>
        <dbReference type="EMBL" id="ABQ24946.1"/>
    </source>
</evidence>
<dbReference type="Gene3D" id="3.30.70.270">
    <property type="match status" value="1"/>
</dbReference>
<dbReference type="RefSeq" id="WP_011937670.1">
    <property type="nucleotide sequence ID" value="NC_009483.1"/>
</dbReference>
<dbReference type="Pfam" id="PF00990">
    <property type="entry name" value="GGDEF"/>
    <property type="match status" value="2"/>
</dbReference>
<dbReference type="STRING" id="351605.Gura_0736"/>
<keyword evidence="4" id="KW-1133">Transmembrane helix</keyword>
<dbReference type="InterPro" id="IPR029787">
    <property type="entry name" value="Nucleotide_cyclase"/>
</dbReference>
<keyword evidence="4" id="KW-0812">Transmembrane</keyword>
<evidence type="ECO:0000259" key="5">
    <source>
        <dbReference type="PROSITE" id="PS50887"/>
    </source>
</evidence>
<evidence type="ECO:0000313" key="7">
    <source>
        <dbReference type="Proteomes" id="UP000006695"/>
    </source>
</evidence>
<evidence type="ECO:0000256" key="2">
    <source>
        <dbReference type="ARBA" id="ARBA00034247"/>
    </source>
</evidence>
<dbReference type="GO" id="GO:1902201">
    <property type="term" value="P:negative regulation of bacterial-type flagellum-dependent cell motility"/>
    <property type="evidence" value="ECO:0007669"/>
    <property type="project" value="TreeGrafter"/>
</dbReference>
<feature type="domain" description="GGDEF" evidence="5">
    <location>
        <begin position="263"/>
        <end position="412"/>
    </location>
</feature>
<evidence type="ECO:0000256" key="4">
    <source>
        <dbReference type="SAM" id="Phobius"/>
    </source>
</evidence>
<dbReference type="PROSITE" id="PS50887">
    <property type="entry name" value="GGDEF"/>
    <property type="match status" value="1"/>
</dbReference>
<proteinExistence type="predicted"/>
<dbReference type="EC" id="2.7.7.65" evidence="1"/>